<feature type="non-terminal residue" evidence="1">
    <location>
        <position position="1"/>
    </location>
</feature>
<name>A0A815DT47_9BILA</name>
<protein>
    <submittedName>
        <fullName evidence="1">Uncharacterized protein</fullName>
    </submittedName>
</protein>
<gene>
    <name evidence="1" type="ORF">SEV965_LOCUS26528</name>
</gene>
<dbReference type="EMBL" id="CAJNOU010002266">
    <property type="protein sequence ID" value="CAF1305706.1"/>
    <property type="molecule type" value="Genomic_DNA"/>
</dbReference>
<comment type="caution">
    <text evidence="1">The sequence shown here is derived from an EMBL/GenBank/DDBJ whole genome shotgun (WGS) entry which is preliminary data.</text>
</comment>
<organism evidence="1 2">
    <name type="scientific">Rotaria sordida</name>
    <dbReference type="NCBI Taxonomy" id="392033"/>
    <lineage>
        <taxon>Eukaryota</taxon>
        <taxon>Metazoa</taxon>
        <taxon>Spiralia</taxon>
        <taxon>Gnathifera</taxon>
        <taxon>Rotifera</taxon>
        <taxon>Eurotatoria</taxon>
        <taxon>Bdelloidea</taxon>
        <taxon>Philodinida</taxon>
        <taxon>Philodinidae</taxon>
        <taxon>Rotaria</taxon>
    </lineage>
</organism>
<evidence type="ECO:0000313" key="2">
    <source>
        <dbReference type="Proteomes" id="UP000663889"/>
    </source>
</evidence>
<evidence type="ECO:0000313" key="1">
    <source>
        <dbReference type="EMBL" id="CAF1305706.1"/>
    </source>
</evidence>
<dbReference type="Proteomes" id="UP000663889">
    <property type="component" value="Unassembled WGS sequence"/>
</dbReference>
<sequence length="36" mass="3847">DDLATLSTLNRTVLLNGRHSPIVTTSPICTSPNILI</sequence>
<proteinExistence type="predicted"/>
<dbReference type="AlphaFoldDB" id="A0A815DT47"/>
<accession>A0A815DT47</accession>
<reference evidence="1" key="1">
    <citation type="submission" date="2021-02" db="EMBL/GenBank/DDBJ databases">
        <authorList>
            <person name="Nowell W R."/>
        </authorList>
    </citation>
    <scope>NUCLEOTIDE SEQUENCE</scope>
</reference>